<dbReference type="GO" id="GO:0017046">
    <property type="term" value="F:peptide hormone binding"/>
    <property type="evidence" value="ECO:0007669"/>
    <property type="project" value="TreeGrafter"/>
</dbReference>
<reference evidence="15" key="3">
    <citation type="submission" date="2025-09" db="UniProtKB">
        <authorList>
            <consortium name="Ensembl"/>
        </authorList>
    </citation>
    <scope>IDENTIFICATION</scope>
</reference>
<keyword evidence="7" id="KW-0297">G-protein coupled receptor</keyword>
<dbReference type="GO" id="GO:0007188">
    <property type="term" value="P:adenylate cyclase-modulating G protein-coupled receptor signaling pathway"/>
    <property type="evidence" value="ECO:0007669"/>
    <property type="project" value="TreeGrafter"/>
</dbReference>
<accession>A0AAZ1XXV7</accession>
<dbReference type="InterPro" id="IPR017981">
    <property type="entry name" value="GPCR_2-like_7TM"/>
</dbReference>
<dbReference type="InterPro" id="IPR001571">
    <property type="entry name" value="GPCR_2_VIP_rcpt"/>
</dbReference>
<organism evidence="15 16">
    <name type="scientific">Oreochromis aureus</name>
    <name type="common">Israeli tilapia</name>
    <name type="synonym">Chromis aureus</name>
    <dbReference type="NCBI Taxonomy" id="47969"/>
    <lineage>
        <taxon>Eukaryota</taxon>
        <taxon>Metazoa</taxon>
        <taxon>Chordata</taxon>
        <taxon>Craniata</taxon>
        <taxon>Vertebrata</taxon>
        <taxon>Euteleostomi</taxon>
        <taxon>Actinopterygii</taxon>
        <taxon>Neopterygii</taxon>
        <taxon>Teleostei</taxon>
        <taxon>Neoteleostei</taxon>
        <taxon>Acanthomorphata</taxon>
        <taxon>Ovalentaria</taxon>
        <taxon>Cichlomorphae</taxon>
        <taxon>Cichliformes</taxon>
        <taxon>Cichlidae</taxon>
        <taxon>African cichlids</taxon>
        <taxon>Pseudocrenilabrinae</taxon>
        <taxon>Oreochromini</taxon>
        <taxon>Oreochromis</taxon>
    </lineage>
</organism>
<feature type="domain" description="G-protein coupled receptors family 2 profile 1" evidence="13">
    <location>
        <begin position="18"/>
        <end position="99"/>
    </location>
</feature>
<keyword evidence="16" id="KW-1185">Reference proteome</keyword>
<reference evidence="16" key="1">
    <citation type="submission" date="2020-03" db="EMBL/GenBank/DDBJ databases">
        <title>Evolution of repeat sequences and sex chromosomes of tilapia species revealed by chromosome-level genomes.</title>
        <authorList>
            <person name="Xu L."/>
            <person name="Tao W."/>
            <person name="Wang D."/>
            <person name="Zhou Q."/>
        </authorList>
    </citation>
    <scope>NUCLEOTIDE SEQUENCE [LARGE SCALE GENOMIC DNA]</scope>
    <source>
        <strain evidence="16">Israel</strain>
    </source>
</reference>
<dbReference type="PANTHER" id="PTHR45620">
    <property type="entry name" value="PDF RECEPTOR-LIKE PROTEIN-RELATED"/>
    <property type="match status" value="1"/>
</dbReference>
<feature type="transmembrane region" description="Helical" evidence="12">
    <location>
        <begin position="147"/>
        <end position="164"/>
    </location>
</feature>
<evidence type="ECO:0000256" key="11">
    <source>
        <dbReference type="ARBA" id="ARBA00023224"/>
    </source>
</evidence>
<dbReference type="Gene3D" id="1.20.1070.10">
    <property type="entry name" value="Rhodopsin 7-helix transmembrane proteins"/>
    <property type="match status" value="1"/>
</dbReference>
<evidence type="ECO:0000256" key="3">
    <source>
        <dbReference type="ARBA" id="ARBA00022475"/>
    </source>
</evidence>
<dbReference type="Ensembl" id="ENSOABT00000077550.1">
    <property type="protein sequence ID" value="ENSOABP00000072454.1"/>
    <property type="gene ID" value="ENSOABG00000006887.2"/>
</dbReference>
<evidence type="ECO:0000256" key="12">
    <source>
        <dbReference type="SAM" id="Phobius"/>
    </source>
</evidence>
<evidence type="ECO:0000256" key="5">
    <source>
        <dbReference type="ARBA" id="ARBA00022729"/>
    </source>
</evidence>
<evidence type="ECO:0000256" key="4">
    <source>
        <dbReference type="ARBA" id="ARBA00022692"/>
    </source>
</evidence>
<keyword evidence="4 12" id="KW-0812">Transmembrane</keyword>
<sequence length="367" mass="42302">MTKEMFSFAAGFSSECQHCDSVINNFLLLLPLSLFAGCKTEWDEIGCWLRAEVGQVVNLSCSEVFQHFSSNQGYVYRNCTADGWSEMYPPYEEACVFSDDSEPESEVYGHVYTVGYATSLISLITAIVVICFTLLLRRKFRCTRNYIHINLFASFILRASAVFIKDTVLFADETLDHCSMSTTACKSAVAFFQFSILANYFWLLVEGMYLQTLLALTFVSQRKYFWWYILIGWGEFSIALTYIWLYSCWDDTDNIGIWWIIKGPITASLLVSIRVKHKYLINLRLAKSTLFLIPLFGMHYTVFAFLPENTGVAARLYIELGLGSFQLIEKYREGQKELHCVFMDLEKSYDYVPRGTVVLYDYITEVQ</sequence>
<dbReference type="InterPro" id="IPR036445">
    <property type="entry name" value="GPCR_2_extracell_dom_sf"/>
</dbReference>
<dbReference type="Pfam" id="PF00002">
    <property type="entry name" value="7tm_2"/>
    <property type="match status" value="2"/>
</dbReference>
<dbReference type="PRINTS" id="PR01154">
    <property type="entry name" value="VIP1RECEPTOR"/>
</dbReference>
<feature type="transmembrane region" description="Helical" evidence="12">
    <location>
        <begin position="200"/>
        <end position="218"/>
    </location>
</feature>
<feature type="domain" description="G-protein coupled receptors family 2 profile 2" evidence="14">
    <location>
        <begin position="108"/>
        <end position="326"/>
    </location>
</feature>
<dbReference type="InterPro" id="IPR050332">
    <property type="entry name" value="GPCR_2"/>
</dbReference>
<feature type="transmembrane region" description="Helical" evidence="12">
    <location>
        <begin position="285"/>
        <end position="306"/>
    </location>
</feature>
<dbReference type="InterPro" id="IPR001771">
    <property type="entry name" value="GPCR_2_VIP_rcpt_1"/>
</dbReference>
<keyword evidence="10" id="KW-0675">Receptor</keyword>
<evidence type="ECO:0000256" key="9">
    <source>
        <dbReference type="ARBA" id="ARBA00023157"/>
    </source>
</evidence>
<dbReference type="AlphaFoldDB" id="A0AAZ1XXV7"/>
<feature type="transmembrane region" description="Helical" evidence="12">
    <location>
        <begin position="225"/>
        <end position="245"/>
    </location>
</feature>
<dbReference type="PROSITE" id="PS50261">
    <property type="entry name" value="G_PROTEIN_RECEP_F2_4"/>
    <property type="match status" value="1"/>
</dbReference>
<evidence type="ECO:0000313" key="15">
    <source>
        <dbReference type="Ensembl" id="ENSOABP00000072454.1"/>
    </source>
</evidence>
<dbReference type="InterPro" id="IPR000832">
    <property type="entry name" value="GPCR_2_secretin-like"/>
</dbReference>
<evidence type="ECO:0000256" key="7">
    <source>
        <dbReference type="ARBA" id="ARBA00023040"/>
    </source>
</evidence>
<keyword evidence="3" id="KW-1003">Cell membrane</keyword>
<evidence type="ECO:0000256" key="1">
    <source>
        <dbReference type="ARBA" id="ARBA00004651"/>
    </source>
</evidence>
<dbReference type="Gene3D" id="4.10.1240.10">
    <property type="entry name" value="GPCR, family 2, extracellular hormone receptor domain"/>
    <property type="match status" value="1"/>
</dbReference>
<dbReference type="Pfam" id="PF02793">
    <property type="entry name" value="HRM"/>
    <property type="match status" value="1"/>
</dbReference>
<dbReference type="InterPro" id="IPR001879">
    <property type="entry name" value="GPCR_2_extracellular_dom"/>
</dbReference>
<keyword evidence="9" id="KW-1015">Disulfide bond</keyword>
<dbReference type="PANTHER" id="PTHR45620:SF6">
    <property type="entry name" value="GROWTH HORMONE-RELEASING HORMONE-LIKE PEPTIDE RECEPTOR"/>
    <property type="match status" value="1"/>
</dbReference>
<feature type="transmembrane region" description="Helical" evidence="12">
    <location>
        <begin position="257"/>
        <end position="273"/>
    </location>
</feature>
<dbReference type="SUPFAM" id="SSF111418">
    <property type="entry name" value="Hormone receptor domain"/>
    <property type="match status" value="1"/>
</dbReference>
<dbReference type="PRINTS" id="PR00491">
    <property type="entry name" value="VASOACTVEIPR"/>
</dbReference>
<comment type="similarity">
    <text evidence="2">Belongs to the G-protein coupled receptor 2 family.</text>
</comment>
<keyword evidence="8 12" id="KW-0472">Membrane</keyword>
<keyword evidence="6 12" id="KW-1133">Transmembrane helix</keyword>
<dbReference type="PRINTS" id="PR00249">
    <property type="entry name" value="GPCRSECRETIN"/>
</dbReference>
<comment type="subcellular location">
    <subcellularLocation>
        <location evidence="1">Cell membrane</location>
        <topology evidence="1">Multi-pass membrane protein</topology>
    </subcellularLocation>
</comment>
<evidence type="ECO:0008006" key="17">
    <source>
        <dbReference type="Google" id="ProtNLM"/>
    </source>
</evidence>
<dbReference type="GO" id="GO:0004999">
    <property type="term" value="F:vasoactive intestinal polypeptide receptor activity"/>
    <property type="evidence" value="ECO:0007669"/>
    <property type="project" value="InterPro"/>
</dbReference>
<protein>
    <recommendedName>
        <fullName evidence="17">Growth hormone releasing hormone receptor a</fullName>
    </recommendedName>
</protein>
<keyword evidence="5" id="KW-0732">Signal</keyword>
<dbReference type="GO" id="GO:0005886">
    <property type="term" value="C:plasma membrane"/>
    <property type="evidence" value="ECO:0007669"/>
    <property type="project" value="UniProtKB-SubCell"/>
</dbReference>
<evidence type="ECO:0000256" key="8">
    <source>
        <dbReference type="ARBA" id="ARBA00023136"/>
    </source>
</evidence>
<reference evidence="15" key="2">
    <citation type="submission" date="2025-08" db="UniProtKB">
        <authorList>
            <consortium name="Ensembl"/>
        </authorList>
    </citation>
    <scope>IDENTIFICATION</scope>
</reference>
<dbReference type="GO" id="GO:0007166">
    <property type="term" value="P:cell surface receptor signaling pathway"/>
    <property type="evidence" value="ECO:0007669"/>
    <property type="project" value="InterPro"/>
</dbReference>
<evidence type="ECO:0000259" key="13">
    <source>
        <dbReference type="PROSITE" id="PS50227"/>
    </source>
</evidence>
<proteinExistence type="inferred from homology"/>
<evidence type="ECO:0000256" key="2">
    <source>
        <dbReference type="ARBA" id="ARBA00005314"/>
    </source>
</evidence>
<dbReference type="SMART" id="SM00008">
    <property type="entry name" value="HormR"/>
    <property type="match status" value="1"/>
</dbReference>
<evidence type="ECO:0000259" key="14">
    <source>
        <dbReference type="PROSITE" id="PS50261"/>
    </source>
</evidence>
<dbReference type="PROSITE" id="PS50227">
    <property type="entry name" value="G_PROTEIN_RECEP_F2_3"/>
    <property type="match status" value="1"/>
</dbReference>
<dbReference type="Proteomes" id="UP000472276">
    <property type="component" value="Unassembled WGS sequence"/>
</dbReference>
<keyword evidence="11" id="KW-0807">Transducer</keyword>
<evidence type="ECO:0000313" key="16">
    <source>
        <dbReference type="Proteomes" id="UP000472276"/>
    </source>
</evidence>
<evidence type="ECO:0000256" key="10">
    <source>
        <dbReference type="ARBA" id="ARBA00023170"/>
    </source>
</evidence>
<feature type="transmembrane region" description="Helical" evidence="12">
    <location>
        <begin position="114"/>
        <end position="135"/>
    </location>
</feature>
<name>A0AAZ1XXV7_OREAU</name>
<dbReference type="GO" id="GO:0008528">
    <property type="term" value="F:G protein-coupled peptide receptor activity"/>
    <property type="evidence" value="ECO:0007669"/>
    <property type="project" value="TreeGrafter"/>
</dbReference>
<evidence type="ECO:0000256" key="6">
    <source>
        <dbReference type="ARBA" id="ARBA00022989"/>
    </source>
</evidence>